<dbReference type="AlphaFoldDB" id="A0A5C4MLM9"/>
<protein>
    <submittedName>
        <fullName evidence="2">Uncharacterized protein</fullName>
    </submittedName>
</protein>
<gene>
    <name evidence="2" type="ORF">FHE65_16745</name>
    <name evidence="1" type="ORF">FHE65_29545</name>
</gene>
<dbReference type="Proteomes" id="UP000306740">
    <property type="component" value="Unassembled WGS sequence"/>
</dbReference>
<evidence type="ECO:0000313" key="1">
    <source>
        <dbReference type="EMBL" id="TNC33112.1"/>
    </source>
</evidence>
<sequence length="142" mass="16248">MIRAAVSRLLRMEEQMSDSLTPREEVSLDLTRDEVHMLVYGLKDWSGPTDCTESLSRAFGFDGLDDFLAAGDRIANAISRREPLTVRDWTRALLATEVGWVSRVVGYSDEWDSIHAWTDEKSLQVLRSLQRKVPYDRSSVDR</sequence>
<name>A0A5C4MLM9_9ACTN</name>
<dbReference type="EMBL" id="VDFR01000177">
    <property type="protein sequence ID" value="TNC33112.1"/>
    <property type="molecule type" value="Genomic_DNA"/>
</dbReference>
<organism evidence="2 3">
    <name type="scientific">Mumia zhuanghuii</name>
    <dbReference type="NCBI Taxonomy" id="2585211"/>
    <lineage>
        <taxon>Bacteria</taxon>
        <taxon>Bacillati</taxon>
        <taxon>Actinomycetota</taxon>
        <taxon>Actinomycetes</taxon>
        <taxon>Propionibacteriales</taxon>
        <taxon>Nocardioidaceae</taxon>
        <taxon>Mumia</taxon>
    </lineage>
</organism>
<proteinExistence type="predicted"/>
<evidence type="ECO:0000313" key="2">
    <source>
        <dbReference type="EMBL" id="TNC44258.1"/>
    </source>
</evidence>
<comment type="caution">
    <text evidence="2">The sequence shown here is derived from an EMBL/GenBank/DDBJ whole genome shotgun (WGS) entry which is preliminary data.</text>
</comment>
<accession>A0A5C4MLM9</accession>
<evidence type="ECO:0000313" key="3">
    <source>
        <dbReference type="Proteomes" id="UP000306740"/>
    </source>
</evidence>
<dbReference type="EMBL" id="VDFR01000073">
    <property type="protein sequence ID" value="TNC44258.1"/>
    <property type="molecule type" value="Genomic_DNA"/>
</dbReference>
<reference evidence="2 3" key="1">
    <citation type="submission" date="2019-05" db="EMBL/GenBank/DDBJ databases">
        <title>Mumia sp. nov., isolated from the intestinal contents of plateau pika (Ochotona curzoniae) in the Qinghai-Tibet plateau of China.</title>
        <authorList>
            <person name="Tian Z."/>
        </authorList>
    </citation>
    <scope>NUCLEOTIDE SEQUENCE [LARGE SCALE GENOMIC DNA]</scope>
    <source>
        <strain evidence="3">527</strain>
        <strain evidence="2">Z527</strain>
    </source>
</reference>
<dbReference type="RefSeq" id="WP_194846613.1">
    <property type="nucleotide sequence ID" value="NZ_VDFR01000073.1"/>
</dbReference>